<dbReference type="InterPro" id="IPR004429">
    <property type="entry name" value="Isopropylmalate_DH"/>
</dbReference>
<evidence type="ECO:0000256" key="3">
    <source>
        <dbReference type="ARBA" id="ARBA00004762"/>
    </source>
</evidence>
<dbReference type="Pfam" id="PF00180">
    <property type="entry name" value="Iso_dh"/>
    <property type="match status" value="1"/>
</dbReference>
<dbReference type="HAMAP" id="MF_01033">
    <property type="entry name" value="LeuB_type1"/>
    <property type="match status" value="1"/>
</dbReference>
<keyword evidence="7 13" id="KW-0028">Amino-acid biosynthesis</keyword>
<organism evidence="16 17">
    <name type="scientific">Laceyella sacchari</name>
    <name type="common">Thermoactinomyces thalpophilus</name>
    <dbReference type="NCBI Taxonomy" id="37482"/>
    <lineage>
        <taxon>Bacteria</taxon>
        <taxon>Bacillati</taxon>
        <taxon>Bacillota</taxon>
        <taxon>Bacilli</taxon>
        <taxon>Bacillales</taxon>
        <taxon>Thermoactinomycetaceae</taxon>
        <taxon>Laceyella</taxon>
    </lineage>
</organism>
<dbReference type="PROSITE" id="PS00470">
    <property type="entry name" value="IDH_IMDH"/>
    <property type="match status" value="1"/>
</dbReference>
<dbReference type="InterPro" id="IPR024084">
    <property type="entry name" value="IsoPropMal-DH-like_dom"/>
</dbReference>
<keyword evidence="9 13" id="KW-0460">Magnesium</keyword>
<comment type="catalytic activity">
    <reaction evidence="1 13 14">
        <text>(2R,3S)-3-isopropylmalate + NAD(+) = 4-methyl-2-oxopentanoate + CO2 + NADH</text>
        <dbReference type="Rhea" id="RHEA:32271"/>
        <dbReference type="ChEBI" id="CHEBI:16526"/>
        <dbReference type="ChEBI" id="CHEBI:17865"/>
        <dbReference type="ChEBI" id="CHEBI:35121"/>
        <dbReference type="ChEBI" id="CHEBI:57540"/>
        <dbReference type="ChEBI" id="CHEBI:57945"/>
        <dbReference type="EC" id="1.1.1.85"/>
    </reaction>
</comment>
<evidence type="ECO:0000256" key="14">
    <source>
        <dbReference type="RuleBase" id="RU004445"/>
    </source>
</evidence>
<dbReference type="SUPFAM" id="SSF53659">
    <property type="entry name" value="Isocitrate/Isopropylmalate dehydrogenase-like"/>
    <property type="match status" value="1"/>
</dbReference>
<evidence type="ECO:0000256" key="6">
    <source>
        <dbReference type="ARBA" id="ARBA00022430"/>
    </source>
</evidence>
<evidence type="ECO:0000256" key="13">
    <source>
        <dbReference type="HAMAP-Rule" id="MF_01033"/>
    </source>
</evidence>
<feature type="binding site" evidence="13">
    <location>
        <position position="252"/>
    </location>
    <ligand>
        <name>Mg(2+)</name>
        <dbReference type="ChEBI" id="CHEBI:18420"/>
    </ligand>
</feature>
<dbReference type="SMART" id="SM01329">
    <property type="entry name" value="Iso_dh"/>
    <property type="match status" value="1"/>
</dbReference>
<dbReference type="Gene3D" id="3.40.718.10">
    <property type="entry name" value="Isopropylmalate Dehydrogenase"/>
    <property type="match status" value="1"/>
</dbReference>
<feature type="binding site" evidence="13">
    <location>
        <position position="248"/>
    </location>
    <ligand>
        <name>Mg(2+)</name>
        <dbReference type="ChEBI" id="CHEBI:18420"/>
    </ligand>
</feature>
<evidence type="ECO:0000313" key="17">
    <source>
        <dbReference type="Proteomes" id="UP001058650"/>
    </source>
</evidence>
<keyword evidence="6 13" id="KW-0432">Leucine biosynthesis</keyword>
<reference evidence="16" key="1">
    <citation type="submission" date="2022-08" db="EMBL/GenBank/DDBJ databases">
        <title>The complete genome sequence of the thermophilic bacterium Laceyella sacchari FBKL4.010 reveals the basis for tetramethylpyrazine biosynthesis in Moutai-flavor Daqu.</title>
        <authorList>
            <person name="Li D."/>
            <person name="Huang W."/>
            <person name="Wang C."/>
            <person name="Qiu S."/>
        </authorList>
    </citation>
    <scope>NUCLEOTIDE SEQUENCE</scope>
    <source>
        <strain evidence="16">FBKL4.014</strain>
    </source>
</reference>
<feature type="binding site" evidence="13">
    <location>
        <position position="224"/>
    </location>
    <ligand>
        <name>Mg(2+)</name>
        <dbReference type="ChEBI" id="CHEBI:18420"/>
    </ligand>
</feature>
<comment type="subcellular location">
    <subcellularLocation>
        <location evidence="13">Cytoplasm</location>
    </subcellularLocation>
</comment>
<keyword evidence="8 13" id="KW-0479">Metal-binding</keyword>
<evidence type="ECO:0000313" key="16">
    <source>
        <dbReference type="EMBL" id="UWE05180.1"/>
    </source>
</evidence>
<keyword evidence="10 13" id="KW-0560">Oxidoreductase</keyword>
<dbReference type="PANTHER" id="PTHR42979">
    <property type="entry name" value="3-ISOPROPYLMALATE DEHYDROGENASE"/>
    <property type="match status" value="1"/>
</dbReference>
<dbReference type="GO" id="GO:0003862">
    <property type="term" value="F:3-isopropylmalate dehydrogenase activity"/>
    <property type="evidence" value="ECO:0007669"/>
    <property type="project" value="UniProtKB-EC"/>
</dbReference>
<evidence type="ECO:0000256" key="7">
    <source>
        <dbReference type="ARBA" id="ARBA00022605"/>
    </source>
</evidence>
<proteinExistence type="inferred from homology"/>
<feature type="binding site" evidence="13">
    <location>
        <position position="107"/>
    </location>
    <ligand>
        <name>substrate</name>
    </ligand>
</feature>
<keyword evidence="13" id="KW-0464">Manganese</keyword>
<dbReference type="RefSeq" id="WP_054095501.1">
    <property type="nucleotide sequence ID" value="NZ_CP103866.1"/>
</dbReference>
<dbReference type="NCBIfam" id="TIGR00169">
    <property type="entry name" value="leuB"/>
    <property type="match status" value="1"/>
</dbReference>
<sequence>MGSMRVAVLPGDGIGPEITREAVNLLEEIVRLFQRNIEIQYGQIGGAAIDEEGIPLPNATLQLCRTSDAVLLGAVGGPKWDEQPGHLRPEAGLLALRKELGLYANLRPITVFAGLEGASPLRGELLQDVDMVIVRELTGGLYFGTPKERRQSGQEWEAVDTLHYTEAEIERILRLGFEMARQRRRHLTSVDKANVLETSRLWRETAERLALEYPDVTLNHLLVDNAAMQLIKCPSRFDVIVTENMFGDILSDEAAMITGSIGMLPSASLSETGPGLYEPIHGSAPDIAGQNKANPLAMFLSVAMMLRQTAGWAREADAIQSAIESVLAEGWRTDDLGEPGTARLTTSEMGAKVREALAQCVKRGGIRCGG</sequence>
<evidence type="ECO:0000256" key="2">
    <source>
        <dbReference type="ARBA" id="ARBA00001936"/>
    </source>
</evidence>
<accession>A0ABY5U964</accession>
<dbReference type="PANTHER" id="PTHR42979:SF1">
    <property type="entry name" value="3-ISOPROPYLMALATE DEHYDROGENASE"/>
    <property type="match status" value="1"/>
</dbReference>
<feature type="binding site" evidence="13">
    <location>
        <begin position="282"/>
        <end position="294"/>
    </location>
    <ligand>
        <name>NAD(+)</name>
        <dbReference type="ChEBI" id="CHEBI:57540"/>
    </ligand>
</feature>
<keyword evidence="11 13" id="KW-0520">NAD</keyword>
<feature type="site" description="Important for catalysis" evidence="13">
    <location>
        <position position="142"/>
    </location>
</feature>
<evidence type="ECO:0000256" key="1">
    <source>
        <dbReference type="ARBA" id="ARBA00000624"/>
    </source>
</evidence>
<keyword evidence="17" id="KW-1185">Reference proteome</keyword>
<comment type="function">
    <text evidence="13 14">Catalyzes the oxidation of 3-carboxy-2-hydroxy-4-methylpentanoate (3-isopropylmalate) to 3-carboxy-4-methyl-2-oxopentanoate. The product decarboxylates to 4-methyl-2 oxopentanoate.</text>
</comment>
<feature type="binding site" evidence="13">
    <location>
        <begin position="77"/>
        <end position="90"/>
    </location>
    <ligand>
        <name>NAD(+)</name>
        <dbReference type="ChEBI" id="CHEBI:57540"/>
    </ligand>
</feature>
<feature type="binding site" evidence="13">
    <location>
        <position position="224"/>
    </location>
    <ligand>
        <name>substrate</name>
    </ligand>
</feature>
<feature type="binding site" evidence="13">
    <location>
        <position position="97"/>
    </location>
    <ligand>
        <name>substrate</name>
    </ligand>
</feature>
<name>A0ABY5U964_LACSH</name>
<gene>
    <name evidence="13 16" type="primary">leuB</name>
    <name evidence="16" type="ORF">NYR52_06160</name>
</gene>
<evidence type="ECO:0000256" key="10">
    <source>
        <dbReference type="ARBA" id="ARBA00023002"/>
    </source>
</evidence>
<keyword evidence="12 13" id="KW-0100">Branched-chain amino acid biosynthesis</keyword>
<comment type="cofactor">
    <cofactor evidence="2">
        <name>Mn(2+)</name>
        <dbReference type="ChEBI" id="CHEBI:29035"/>
    </cofactor>
</comment>
<evidence type="ECO:0000256" key="12">
    <source>
        <dbReference type="ARBA" id="ARBA00023304"/>
    </source>
</evidence>
<feature type="site" description="Important for catalysis" evidence="13">
    <location>
        <position position="192"/>
    </location>
</feature>
<comment type="cofactor">
    <cofactor evidence="13 14">
        <name>Mg(2+)</name>
        <dbReference type="ChEBI" id="CHEBI:18420"/>
    </cofactor>
    <cofactor evidence="13 14">
        <name>Mn(2+)</name>
        <dbReference type="ChEBI" id="CHEBI:29035"/>
    </cofactor>
    <text evidence="13 14">Binds 1 Mg(2+) or Mn(2+) ion per subunit.</text>
</comment>
<evidence type="ECO:0000256" key="8">
    <source>
        <dbReference type="ARBA" id="ARBA00022723"/>
    </source>
</evidence>
<evidence type="ECO:0000256" key="11">
    <source>
        <dbReference type="ARBA" id="ARBA00023027"/>
    </source>
</evidence>
<comment type="similarity">
    <text evidence="4 13">Belongs to the isocitrate and isopropylmalate dehydrogenases family. LeuB type 1 subfamily.</text>
</comment>
<protein>
    <recommendedName>
        <fullName evidence="13">3-isopropylmalate dehydrogenase</fullName>
        <ecNumber evidence="13">1.1.1.85</ecNumber>
    </recommendedName>
    <alternativeName>
        <fullName evidence="13">3-IPM-DH</fullName>
    </alternativeName>
    <alternativeName>
        <fullName evidence="13">Beta-IPM dehydrogenase</fullName>
        <shortName evidence="13">IMDH</shortName>
    </alternativeName>
</protein>
<evidence type="ECO:0000256" key="5">
    <source>
        <dbReference type="ARBA" id="ARBA00011738"/>
    </source>
</evidence>
<comment type="pathway">
    <text evidence="3 13 14">Amino-acid biosynthesis; L-leucine biosynthesis; L-leucine from 3-methyl-2-oxobutanoate: step 3/4.</text>
</comment>
<comment type="subunit">
    <text evidence="5 13 14">Homodimer.</text>
</comment>
<evidence type="ECO:0000256" key="4">
    <source>
        <dbReference type="ARBA" id="ARBA00008319"/>
    </source>
</evidence>
<evidence type="ECO:0000259" key="15">
    <source>
        <dbReference type="SMART" id="SM01329"/>
    </source>
</evidence>
<evidence type="ECO:0000256" key="9">
    <source>
        <dbReference type="ARBA" id="ARBA00022842"/>
    </source>
</evidence>
<keyword evidence="13" id="KW-0963">Cytoplasm</keyword>
<dbReference type="EMBL" id="CP103866">
    <property type="protein sequence ID" value="UWE05180.1"/>
    <property type="molecule type" value="Genomic_DNA"/>
</dbReference>
<dbReference type="EC" id="1.1.1.85" evidence="13"/>
<dbReference type="Proteomes" id="UP001058650">
    <property type="component" value="Chromosome"/>
</dbReference>
<dbReference type="InterPro" id="IPR019818">
    <property type="entry name" value="IsoCit/isopropylmalate_DH_CS"/>
</dbReference>
<feature type="binding site" evidence="13">
    <location>
        <position position="135"/>
    </location>
    <ligand>
        <name>substrate</name>
    </ligand>
</feature>
<feature type="domain" description="Isopropylmalate dehydrogenase-like" evidence="15">
    <location>
        <begin position="5"/>
        <end position="353"/>
    </location>
</feature>